<dbReference type="PANTHER" id="PTHR48090">
    <property type="entry name" value="UNDECAPRENYL-PHOSPHATE 4-DEOXY-4-FORMAMIDO-L-ARABINOSE TRANSFERASE-RELATED"/>
    <property type="match status" value="1"/>
</dbReference>
<dbReference type="GO" id="GO:0099621">
    <property type="term" value="F:undecaprenyl-phosphate 4-deoxy-4-formamido-L-arabinose transferase activity"/>
    <property type="evidence" value="ECO:0007669"/>
    <property type="project" value="UniProtKB-EC"/>
</dbReference>
<protein>
    <submittedName>
        <fullName evidence="2">Undecaprenyl-phosphate 4-deoxy-4-formamido-L-arabinose transferase</fullName>
        <ecNumber evidence="2">2.4.2.53</ecNumber>
    </submittedName>
</protein>
<keyword evidence="2" id="KW-0808">Transferase</keyword>
<evidence type="ECO:0000313" key="3">
    <source>
        <dbReference type="Proteomes" id="UP001208689"/>
    </source>
</evidence>
<dbReference type="Proteomes" id="UP001208689">
    <property type="component" value="Chromosome"/>
</dbReference>
<gene>
    <name evidence="2" type="ORF">NEF87_004984</name>
</gene>
<proteinExistence type="predicted"/>
<dbReference type="InterPro" id="IPR050256">
    <property type="entry name" value="Glycosyltransferase_2"/>
</dbReference>
<name>A0ABY6HYT9_9ARCH</name>
<dbReference type="InterPro" id="IPR029044">
    <property type="entry name" value="Nucleotide-diphossugar_trans"/>
</dbReference>
<dbReference type="EC" id="2.4.2.53" evidence="2"/>
<feature type="domain" description="Glycosyltransferase 2-like" evidence="1">
    <location>
        <begin position="11"/>
        <end position="180"/>
    </location>
</feature>
<dbReference type="Pfam" id="PF00535">
    <property type="entry name" value="Glycos_transf_2"/>
    <property type="match status" value="1"/>
</dbReference>
<dbReference type="SUPFAM" id="SSF53448">
    <property type="entry name" value="Nucleotide-diphospho-sugar transferases"/>
    <property type="match status" value="1"/>
</dbReference>
<dbReference type="InterPro" id="IPR001173">
    <property type="entry name" value="Glyco_trans_2-like"/>
</dbReference>
<keyword evidence="3" id="KW-1185">Reference proteome</keyword>
<sequence>MKKPINKILLFLPCYNEAENCVSVLKEIKQEKEKVEERHAINFDVLVINDGSTDITADTLKNHQSLFEFQVLNLPQNKGYGYVIKRGFQIAQQKSYDYVISFDIDGQHESQFISQFVDFLIQNNTNNYDIVSGSRYLDAKLFWQQPWKDRFLVNTVITGVLNTFGFSFTDAFCGFKAYRVDRLSKLNLTLDGYEMPIQLWMEAQKNNFHIVEKSVPVIYKDRDMIMKKRTSESFLFKEGEKRIEKYVNIIAQFAGYNLSEEIVYLQDIFRSYFNSIEEITQSNFETVRRHIFGEIDSLKLETKPCLIDTAQLGGEHNGHRAGCTCCGCASR</sequence>
<evidence type="ECO:0000313" key="2">
    <source>
        <dbReference type="EMBL" id="UYP48699.1"/>
    </source>
</evidence>
<dbReference type="CDD" id="cd04179">
    <property type="entry name" value="DPM_DPG-synthase_like"/>
    <property type="match status" value="1"/>
</dbReference>
<dbReference type="Gene3D" id="3.90.550.10">
    <property type="entry name" value="Spore Coat Polysaccharide Biosynthesis Protein SpsA, Chain A"/>
    <property type="match status" value="1"/>
</dbReference>
<dbReference type="EMBL" id="CP104013">
    <property type="protein sequence ID" value="UYP48699.1"/>
    <property type="molecule type" value="Genomic_DNA"/>
</dbReference>
<evidence type="ECO:0000259" key="1">
    <source>
        <dbReference type="Pfam" id="PF00535"/>
    </source>
</evidence>
<accession>A0ABY6HYT9</accession>
<reference evidence="2" key="1">
    <citation type="submission" date="2022-09" db="EMBL/GenBank/DDBJ databases">
        <title>Actin cytoskeleton and complex cell architecture in an #Asgard archaeon.</title>
        <authorList>
            <person name="Ponce Toledo R.I."/>
            <person name="Schleper C."/>
            <person name="Rodrigues Oliveira T."/>
            <person name="Wollweber F."/>
            <person name="Xu J."/>
            <person name="Rittmann S."/>
            <person name="Klingl A."/>
            <person name="Pilhofer M."/>
        </authorList>
    </citation>
    <scope>NUCLEOTIDE SEQUENCE</scope>
    <source>
        <strain evidence="2">B-35</strain>
    </source>
</reference>
<organism evidence="2 3">
    <name type="scientific">Candidatus Lokiarchaeum ossiferum</name>
    <dbReference type="NCBI Taxonomy" id="2951803"/>
    <lineage>
        <taxon>Archaea</taxon>
        <taxon>Promethearchaeati</taxon>
        <taxon>Promethearchaeota</taxon>
        <taxon>Promethearchaeia</taxon>
        <taxon>Promethearchaeales</taxon>
        <taxon>Promethearchaeaceae</taxon>
        <taxon>Candidatus Lokiarchaeum</taxon>
    </lineage>
</organism>
<keyword evidence="2" id="KW-0328">Glycosyltransferase</keyword>